<dbReference type="PANTHER" id="PTHR37299">
    <property type="entry name" value="TRANSCRIPTIONAL REGULATOR-RELATED"/>
    <property type="match status" value="1"/>
</dbReference>
<feature type="transmembrane region" description="Helical" evidence="1">
    <location>
        <begin position="87"/>
        <end position="111"/>
    </location>
</feature>
<dbReference type="InterPro" id="IPR007492">
    <property type="entry name" value="LytTR_DNA-bd_dom"/>
</dbReference>
<evidence type="ECO:0000313" key="4">
    <source>
        <dbReference type="Proteomes" id="UP000515465"/>
    </source>
</evidence>
<dbReference type="InterPro" id="IPR012379">
    <property type="entry name" value="LytTR_MHYE"/>
</dbReference>
<dbReference type="Gene3D" id="2.40.50.1020">
    <property type="entry name" value="LytTr DNA-binding domain"/>
    <property type="match status" value="1"/>
</dbReference>
<gene>
    <name evidence="3" type="ORF">HB778_05325</name>
</gene>
<dbReference type="InterPro" id="IPR046947">
    <property type="entry name" value="LytR-like"/>
</dbReference>
<dbReference type="GO" id="GO:0000156">
    <property type="term" value="F:phosphorelay response regulator activity"/>
    <property type="evidence" value="ECO:0007669"/>
    <property type="project" value="InterPro"/>
</dbReference>
<sequence>MLEPAVKPTDLERRILLRVLLGAVAFLAVIAFVNASTLNADAVRDGRALDTRIPWILEYSSVLVIMALVPLAALWERRFPLAVQGLPRALVAHIAGSIVFSVLHVTGMVLLRKAVFAALLGQSYNFFHAPLSDLAYEYRKDVLTYATILLMLTLMRSIEFNRSRSRQGGQGETERMTLKSGGRTILLDAHSMEWARAAANYVDVHARGTTHLARISLTALQAQLAVAGVDAVRVHRSWIVNRAKIVEIVPLGDGDVRIRTSDGSEIRGSRRYRHLLDGLERRIERPGAHTA</sequence>
<accession>A0A7G6SNP1</accession>
<dbReference type="RefSeq" id="WP_183462089.1">
    <property type="nucleotide sequence ID" value="NZ_CP050296.1"/>
</dbReference>
<reference evidence="4" key="1">
    <citation type="journal article" date="2020" name="Mol. Plant Microbe">
        <title>Rhizobial microsymbionts of the narrowly endemic Oxytropis species growing in Kamchatka are characterized by significant genetic diversity and possess a set of genes that are associated with T3SS and T6SS secretion systems and can affect the development of symbiosis.</title>
        <authorList>
            <person name="Safronova V."/>
            <person name="Guro P."/>
            <person name="Sazanova A."/>
            <person name="Kuznetsova I."/>
            <person name="Belimov A."/>
            <person name="Yakubov V."/>
            <person name="Chirak E."/>
            <person name="Afonin A."/>
            <person name="Gogolev Y."/>
            <person name="Andronov E."/>
            <person name="Tikhonovich I."/>
        </authorList>
    </citation>
    <scope>NUCLEOTIDE SEQUENCE [LARGE SCALE GENOMIC DNA]</scope>
    <source>
        <strain evidence="4">583</strain>
    </source>
</reference>
<feature type="transmembrane region" description="Helical" evidence="1">
    <location>
        <begin position="55"/>
        <end position="75"/>
    </location>
</feature>
<evidence type="ECO:0000259" key="2">
    <source>
        <dbReference type="PROSITE" id="PS50930"/>
    </source>
</evidence>
<dbReference type="EMBL" id="CP050296">
    <property type="protein sequence ID" value="QND56123.1"/>
    <property type="molecule type" value="Genomic_DNA"/>
</dbReference>
<protein>
    <submittedName>
        <fullName evidence="3">LytTR family transcriptional regulator</fullName>
    </submittedName>
</protein>
<feature type="domain" description="HTH LytTR-type" evidence="2">
    <location>
        <begin position="176"/>
        <end position="273"/>
    </location>
</feature>
<dbReference type="PANTHER" id="PTHR37299:SF1">
    <property type="entry name" value="STAGE 0 SPORULATION PROTEIN A HOMOLOG"/>
    <property type="match status" value="1"/>
</dbReference>
<dbReference type="PIRSF" id="PIRSF031767">
    <property type="entry name" value="MHYE_LytTR"/>
    <property type="match status" value="1"/>
</dbReference>
<dbReference type="Pfam" id="PF04397">
    <property type="entry name" value="LytTR"/>
    <property type="match status" value="1"/>
</dbReference>
<keyword evidence="1" id="KW-0472">Membrane</keyword>
<keyword evidence="1" id="KW-1133">Transmembrane helix</keyword>
<organism evidence="3 4">
    <name type="scientific">Mesorhizobium huakuii</name>
    <dbReference type="NCBI Taxonomy" id="28104"/>
    <lineage>
        <taxon>Bacteria</taxon>
        <taxon>Pseudomonadati</taxon>
        <taxon>Pseudomonadota</taxon>
        <taxon>Alphaproteobacteria</taxon>
        <taxon>Hyphomicrobiales</taxon>
        <taxon>Phyllobacteriaceae</taxon>
        <taxon>Mesorhizobium</taxon>
    </lineage>
</organism>
<dbReference type="AlphaFoldDB" id="A0A7G6SNP1"/>
<dbReference type="Proteomes" id="UP000515465">
    <property type="component" value="Chromosome"/>
</dbReference>
<dbReference type="GO" id="GO:0003677">
    <property type="term" value="F:DNA binding"/>
    <property type="evidence" value="ECO:0007669"/>
    <property type="project" value="InterPro"/>
</dbReference>
<feature type="transmembrane region" description="Helical" evidence="1">
    <location>
        <begin position="15"/>
        <end position="35"/>
    </location>
</feature>
<dbReference type="SMART" id="SM00850">
    <property type="entry name" value="LytTR"/>
    <property type="match status" value="1"/>
</dbReference>
<dbReference type="PROSITE" id="PS50930">
    <property type="entry name" value="HTH_LYTTR"/>
    <property type="match status" value="1"/>
</dbReference>
<name>A0A7G6SNP1_9HYPH</name>
<evidence type="ECO:0000313" key="3">
    <source>
        <dbReference type="EMBL" id="QND56123.1"/>
    </source>
</evidence>
<keyword evidence="1" id="KW-0812">Transmembrane</keyword>
<proteinExistence type="predicted"/>
<evidence type="ECO:0000256" key="1">
    <source>
        <dbReference type="SAM" id="Phobius"/>
    </source>
</evidence>